<gene>
    <name evidence="8" type="ORF">BJY01DRAFT_258195</name>
</gene>
<organism evidence="8 9">
    <name type="scientific">Aspergillus pseudoustus</name>
    <dbReference type="NCBI Taxonomy" id="1810923"/>
    <lineage>
        <taxon>Eukaryota</taxon>
        <taxon>Fungi</taxon>
        <taxon>Dikarya</taxon>
        <taxon>Ascomycota</taxon>
        <taxon>Pezizomycotina</taxon>
        <taxon>Eurotiomycetes</taxon>
        <taxon>Eurotiomycetidae</taxon>
        <taxon>Eurotiales</taxon>
        <taxon>Aspergillaceae</taxon>
        <taxon>Aspergillus</taxon>
        <taxon>Aspergillus subgen. Nidulantes</taxon>
    </lineage>
</organism>
<dbReference type="Proteomes" id="UP001610446">
    <property type="component" value="Unassembled WGS sequence"/>
</dbReference>
<keyword evidence="3 6" id="KW-1133">Transmembrane helix</keyword>
<keyword evidence="9" id="KW-1185">Reference proteome</keyword>
<evidence type="ECO:0000256" key="5">
    <source>
        <dbReference type="ARBA" id="ARBA00038359"/>
    </source>
</evidence>
<evidence type="ECO:0000256" key="2">
    <source>
        <dbReference type="ARBA" id="ARBA00022692"/>
    </source>
</evidence>
<dbReference type="EMBL" id="JBFXLU010000152">
    <property type="protein sequence ID" value="KAL2837940.1"/>
    <property type="molecule type" value="Genomic_DNA"/>
</dbReference>
<accession>A0ABR4JD30</accession>
<dbReference type="PANTHER" id="PTHR33048">
    <property type="entry name" value="PTH11-LIKE INTEGRAL MEMBRANE PROTEIN (AFU_ORTHOLOGUE AFUA_5G11245)"/>
    <property type="match status" value="1"/>
</dbReference>
<protein>
    <recommendedName>
        <fullName evidence="7">Rhodopsin domain-containing protein</fullName>
    </recommendedName>
</protein>
<dbReference type="InterPro" id="IPR049326">
    <property type="entry name" value="Rhodopsin_dom_fungi"/>
</dbReference>
<feature type="domain" description="Rhodopsin" evidence="7">
    <location>
        <begin position="25"/>
        <end position="261"/>
    </location>
</feature>
<evidence type="ECO:0000256" key="4">
    <source>
        <dbReference type="ARBA" id="ARBA00023136"/>
    </source>
</evidence>
<evidence type="ECO:0000256" key="1">
    <source>
        <dbReference type="ARBA" id="ARBA00004141"/>
    </source>
</evidence>
<comment type="subcellular location">
    <subcellularLocation>
        <location evidence="1">Membrane</location>
        <topology evidence="1">Multi-pass membrane protein</topology>
    </subcellularLocation>
</comment>
<evidence type="ECO:0000313" key="9">
    <source>
        <dbReference type="Proteomes" id="UP001610446"/>
    </source>
</evidence>
<feature type="transmembrane region" description="Helical" evidence="6">
    <location>
        <begin position="121"/>
        <end position="141"/>
    </location>
</feature>
<dbReference type="Pfam" id="PF20684">
    <property type="entry name" value="Fung_rhodopsin"/>
    <property type="match status" value="1"/>
</dbReference>
<keyword evidence="2 6" id="KW-0812">Transmembrane</keyword>
<proteinExistence type="inferred from homology"/>
<name>A0ABR4JD30_9EURO</name>
<feature type="transmembrane region" description="Helical" evidence="6">
    <location>
        <begin position="41"/>
        <end position="67"/>
    </location>
</feature>
<evidence type="ECO:0000313" key="8">
    <source>
        <dbReference type="EMBL" id="KAL2837940.1"/>
    </source>
</evidence>
<comment type="caution">
    <text evidence="8">The sequence shown here is derived from an EMBL/GenBank/DDBJ whole genome shotgun (WGS) entry which is preliminary data.</text>
</comment>
<evidence type="ECO:0000259" key="7">
    <source>
        <dbReference type="Pfam" id="PF20684"/>
    </source>
</evidence>
<feature type="transmembrane region" description="Helical" evidence="6">
    <location>
        <begin position="6"/>
        <end position="29"/>
    </location>
</feature>
<feature type="transmembrane region" description="Helical" evidence="6">
    <location>
        <begin position="87"/>
        <end position="109"/>
    </location>
</feature>
<keyword evidence="4 6" id="KW-0472">Membrane</keyword>
<evidence type="ECO:0000256" key="3">
    <source>
        <dbReference type="ARBA" id="ARBA00022989"/>
    </source>
</evidence>
<reference evidence="8 9" key="1">
    <citation type="submission" date="2024-07" db="EMBL/GenBank/DDBJ databases">
        <title>Section-level genome sequencing and comparative genomics of Aspergillus sections Usti and Cavernicolus.</title>
        <authorList>
            <consortium name="Lawrence Berkeley National Laboratory"/>
            <person name="Nybo J.L."/>
            <person name="Vesth T.C."/>
            <person name="Theobald S."/>
            <person name="Frisvad J.C."/>
            <person name="Larsen T.O."/>
            <person name="Kjaerboelling I."/>
            <person name="Rothschild-Mancinelli K."/>
            <person name="Lyhne E.K."/>
            <person name="Kogle M.E."/>
            <person name="Barry K."/>
            <person name="Clum A."/>
            <person name="Na H."/>
            <person name="Ledsgaard L."/>
            <person name="Lin J."/>
            <person name="Lipzen A."/>
            <person name="Kuo A."/>
            <person name="Riley R."/>
            <person name="Mondo S."/>
            <person name="Labutti K."/>
            <person name="Haridas S."/>
            <person name="Pangalinan J."/>
            <person name="Salamov A.A."/>
            <person name="Simmons B.A."/>
            <person name="Magnuson J.K."/>
            <person name="Chen J."/>
            <person name="Drula E."/>
            <person name="Henrissat B."/>
            <person name="Wiebenga A."/>
            <person name="Lubbers R.J."/>
            <person name="Gomes A.C."/>
            <person name="Makela M.R."/>
            <person name="Stajich J."/>
            <person name="Grigoriev I.V."/>
            <person name="Mortensen U.H."/>
            <person name="De Vries R.P."/>
            <person name="Baker S.E."/>
            <person name="Andersen M.R."/>
        </authorList>
    </citation>
    <scope>NUCLEOTIDE SEQUENCE [LARGE SCALE GENOMIC DNA]</scope>
    <source>
        <strain evidence="8 9">CBS 123904</strain>
    </source>
</reference>
<comment type="similarity">
    <text evidence="5">Belongs to the SAT4 family.</text>
</comment>
<evidence type="ECO:0000256" key="6">
    <source>
        <dbReference type="SAM" id="Phobius"/>
    </source>
</evidence>
<sequence>MNSHGSQLAAVVICFLVFTVTTVALRCYVRVRLTGGFGGDDALSVASLIVFVLGSACLLAGIGIGGFGHRWMDIPQPTLVQALKLFFIYEATYVIATCLVKLSIGLFLLRFTVERKYTWTLYIILAILLCFSIFLLFFAIFQCKPVSAFWGNPGTCNRTGTVKVTYAHSAIISASDWALVILPIFIVSHLNLGFRTKVYVGIILTLGSCASIATLTRFAYIHDLIDPSNLLFNMGLIITSHFEIGLALTASSAATLRPLLVRLRGVLASHGQSQDSAQRYLNESENARRYPSRELAGEIDIEVGGLN</sequence>
<feature type="transmembrane region" description="Helical" evidence="6">
    <location>
        <begin position="198"/>
        <end position="220"/>
    </location>
</feature>
<dbReference type="InterPro" id="IPR052337">
    <property type="entry name" value="SAT4-like"/>
</dbReference>
<feature type="transmembrane region" description="Helical" evidence="6">
    <location>
        <begin position="166"/>
        <end position="186"/>
    </location>
</feature>
<dbReference type="PANTHER" id="PTHR33048:SF96">
    <property type="entry name" value="INTEGRAL MEMBRANE PROTEIN"/>
    <property type="match status" value="1"/>
</dbReference>
<feature type="transmembrane region" description="Helical" evidence="6">
    <location>
        <begin position="232"/>
        <end position="254"/>
    </location>
</feature>